<feature type="transmembrane region" description="Helical" evidence="6">
    <location>
        <begin position="260"/>
        <end position="281"/>
    </location>
</feature>
<feature type="transmembrane region" description="Helical" evidence="6">
    <location>
        <begin position="156"/>
        <end position="176"/>
    </location>
</feature>
<sequence length="506" mass="53690">MIPLMSALPLLFAFLTVLLDVLQARRGIIKAVFVLGVLSPLPVLWLAKGESEIVGGWAREAGIEVALTETNVPFILGELILFLFVAIYTVYYLDFRDRKTPKVLALFLLIHTGLLGAFIARDFFNFYIYMEIASVSAFALVAFSEERGAKRAAFKYLILSLLASYLFVFSIGLVYMETGYLNVELVSGTAVPSRALNTALALASASLILKAGIFPLHSWLPDAHSKAPTPVSAVLSGAVVKAPAYGMVLLFSALPSGGTFRTAIMGVAVASIFFGVAMALLQRNAKRLLAYHTVSQMGYILLGIASLNFAGAAYYAMAHSIFKGGLFLGVGSLATKSRKLGEFGYRNAPVMAFSILMLSLAIGGVSPFIGAYAKGLVSSGLATGWKLAVYLGTLGTLVSFTKLNYHLMGTEAPRVPSAWKLSSLGLALAALAAGVILGAGINPKDALSIALAVVLFFLLKALGILGKARPAPSRDAGRDINLMTMTLVAVIVILTLLHWLTPAGGR</sequence>
<feature type="transmembrane region" description="Helical" evidence="6">
    <location>
        <begin position="288"/>
        <end position="307"/>
    </location>
</feature>
<comment type="subcellular location">
    <subcellularLocation>
        <location evidence="1">Cell membrane</location>
        <topology evidence="1">Multi-pass membrane protein</topology>
    </subcellularLocation>
</comment>
<dbReference type="GO" id="GO:0005886">
    <property type="term" value="C:plasma membrane"/>
    <property type="evidence" value="ECO:0007669"/>
    <property type="project" value="UniProtKB-SubCell"/>
</dbReference>
<proteinExistence type="predicted"/>
<evidence type="ECO:0000256" key="2">
    <source>
        <dbReference type="ARBA" id="ARBA00022475"/>
    </source>
</evidence>
<keyword evidence="4 6" id="KW-1133">Transmembrane helix</keyword>
<dbReference type="GeneID" id="33316749"/>
<organism evidence="8 9">
    <name type="scientific">Thermococcus siculi</name>
    <dbReference type="NCBI Taxonomy" id="72803"/>
    <lineage>
        <taxon>Archaea</taxon>
        <taxon>Methanobacteriati</taxon>
        <taxon>Methanobacteriota</taxon>
        <taxon>Thermococci</taxon>
        <taxon>Thermococcales</taxon>
        <taxon>Thermococcaceae</taxon>
        <taxon>Thermococcus</taxon>
    </lineage>
</organism>
<evidence type="ECO:0000313" key="8">
    <source>
        <dbReference type="EMBL" id="ASJ07851.1"/>
    </source>
</evidence>
<dbReference type="Pfam" id="PF00361">
    <property type="entry name" value="Proton_antipo_M"/>
    <property type="match status" value="1"/>
</dbReference>
<feature type="domain" description="NADH:quinone oxidoreductase/Mrp antiporter transmembrane" evidence="7">
    <location>
        <begin position="120"/>
        <end position="397"/>
    </location>
</feature>
<dbReference type="GO" id="GO:0008137">
    <property type="term" value="F:NADH dehydrogenase (ubiquinone) activity"/>
    <property type="evidence" value="ECO:0007669"/>
    <property type="project" value="InterPro"/>
</dbReference>
<dbReference type="InterPro" id="IPR001750">
    <property type="entry name" value="ND/Mrp_TM"/>
</dbReference>
<feature type="transmembrane region" description="Helical" evidence="6">
    <location>
        <begin position="196"/>
        <end position="220"/>
    </location>
</feature>
<dbReference type="InterPro" id="IPR050586">
    <property type="entry name" value="CPA3_Na-H_Antiporter_D"/>
</dbReference>
<evidence type="ECO:0000256" key="5">
    <source>
        <dbReference type="ARBA" id="ARBA00023136"/>
    </source>
</evidence>
<dbReference type="AlphaFoldDB" id="A0A2Z2MKC1"/>
<evidence type="ECO:0000256" key="1">
    <source>
        <dbReference type="ARBA" id="ARBA00004651"/>
    </source>
</evidence>
<dbReference type="EMBL" id="CP015103">
    <property type="protein sequence ID" value="ASJ07851.1"/>
    <property type="molecule type" value="Genomic_DNA"/>
</dbReference>
<dbReference type="GO" id="GO:0042773">
    <property type="term" value="P:ATP synthesis coupled electron transport"/>
    <property type="evidence" value="ECO:0007669"/>
    <property type="project" value="InterPro"/>
</dbReference>
<feature type="transmembrane region" description="Helical" evidence="6">
    <location>
        <begin position="72"/>
        <end position="91"/>
    </location>
</feature>
<evidence type="ECO:0000256" key="3">
    <source>
        <dbReference type="ARBA" id="ARBA00022692"/>
    </source>
</evidence>
<keyword evidence="9" id="KW-1185">Reference proteome</keyword>
<feature type="transmembrane region" description="Helical" evidence="6">
    <location>
        <begin position="347"/>
        <end position="369"/>
    </location>
</feature>
<feature type="transmembrane region" description="Helical" evidence="6">
    <location>
        <begin position="103"/>
        <end position="120"/>
    </location>
</feature>
<dbReference type="OrthoDB" id="101192at2157"/>
<accession>A0A2Z2MKC1</accession>
<protein>
    <submittedName>
        <fullName evidence="8">Cation:proton antiporter</fullName>
    </submittedName>
</protein>
<evidence type="ECO:0000256" key="6">
    <source>
        <dbReference type="SAM" id="Phobius"/>
    </source>
</evidence>
<dbReference type="PRINTS" id="PR01437">
    <property type="entry name" value="NUOXDRDTASE4"/>
</dbReference>
<name>A0A2Z2MKC1_9EURY</name>
<feature type="transmembrane region" description="Helical" evidence="6">
    <location>
        <begin position="313"/>
        <end position="335"/>
    </location>
</feature>
<reference evidence="8 9" key="1">
    <citation type="submission" date="2016-04" db="EMBL/GenBank/DDBJ databases">
        <title>Complete genome sequence of Thermococcus siculi type strain RG-20.</title>
        <authorList>
            <person name="Oger P.M."/>
        </authorList>
    </citation>
    <scope>NUCLEOTIDE SEQUENCE [LARGE SCALE GENOMIC DNA]</scope>
    <source>
        <strain evidence="8 9">RG-20</strain>
    </source>
</reference>
<dbReference type="NCBIfam" id="NF006237">
    <property type="entry name" value="PRK08375.1-2"/>
    <property type="match status" value="1"/>
</dbReference>
<feature type="transmembrane region" description="Helical" evidence="6">
    <location>
        <begin position="480"/>
        <end position="500"/>
    </location>
</feature>
<feature type="transmembrane region" description="Helical" evidence="6">
    <location>
        <begin position="447"/>
        <end position="468"/>
    </location>
</feature>
<keyword evidence="5 6" id="KW-0472">Membrane</keyword>
<evidence type="ECO:0000259" key="7">
    <source>
        <dbReference type="Pfam" id="PF00361"/>
    </source>
</evidence>
<evidence type="ECO:0000313" key="9">
    <source>
        <dbReference type="Proteomes" id="UP000250125"/>
    </source>
</evidence>
<feature type="transmembrane region" description="Helical" evidence="6">
    <location>
        <begin position="126"/>
        <end position="144"/>
    </location>
</feature>
<dbReference type="RefSeq" id="WP_088855097.1">
    <property type="nucleotide sequence ID" value="NZ_CP015103.1"/>
</dbReference>
<gene>
    <name evidence="8" type="ORF">A3L11_00880</name>
</gene>
<feature type="transmembrane region" description="Helical" evidence="6">
    <location>
        <begin position="232"/>
        <end position="254"/>
    </location>
</feature>
<keyword evidence="3 6" id="KW-0812">Transmembrane</keyword>
<evidence type="ECO:0000256" key="4">
    <source>
        <dbReference type="ARBA" id="ARBA00022989"/>
    </source>
</evidence>
<dbReference type="InterPro" id="IPR003918">
    <property type="entry name" value="NADH_UbQ_OxRdtase"/>
</dbReference>
<dbReference type="PANTHER" id="PTHR42703:SF1">
    <property type="entry name" value="NA(+)_H(+) ANTIPORTER SUBUNIT D1"/>
    <property type="match status" value="1"/>
</dbReference>
<feature type="transmembrane region" description="Helical" evidence="6">
    <location>
        <begin position="421"/>
        <end position="441"/>
    </location>
</feature>
<feature type="transmembrane region" description="Helical" evidence="6">
    <location>
        <begin position="381"/>
        <end position="400"/>
    </location>
</feature>
<dbReference type="PANTHER" id="PTHR42703">
    <property type="entry name" value="NADH DEHYDROGENASE"/>
    <property type="match status" value="1"/>
</dbReference>
<dbReference type="Proteomes" id="UP000250125">
    <property type="component" value="Chromosome"/>
</dbReference>
<dbReference type="KEGG" id="tsl:A3L11_00880"/>
<keyword evidence="2" id="KW-1003">Cell membrane</keyword>